<evidence type="ECO:0000313" key="4">
    <source>
        <dbReference type="Proteomes" id="UP000275078"/>
    </source>
</evidence>
<feature type="compositionally biased region" description="Basic and acidic residues" evidence="1">
    <location>
        <begin position="215"/>
        <end position="241"/>
    </location>
</feature>
<proteinExistence type="predicted"/>
<dbReference type="Proteomes" id="UP000275078">
    <property type="component" value="Unassembled WGS sequence"/>
</dbReference>
<dbReference type="InterPro" id="IPR011333">
    <property type="entry name" value="SKP1/BTB/POZ_sf"/>
</dbReference>
<dbReference type="SUPFAM" id="SSF54695">
    <property type="entry name" value="POZ domain"/>
    <property type="match status" value="1"/>
</dbReference>
<accession>A0A3N4HZ90</accession>
<feature type="domain" description="BTB" evidence="2">
    <location>
        <begin position="73"/>
        <end position="146"/>
    </location>
</feature>
<dbReference type="Gene3D" id="3.30.710.10">
    <property type="entry name" value="Potassium Channel Kv1.1, Chain A"/>
    <property type="match status" value="1"/>
</dbReference>
<protein>
    <recommendedName>
        <fullName evidence="2">BTB domain-containing protein</fullName>
    </recommendedName>
</protein>
<keyword evidence="4" id="KW-1185">Reference proteome</keyword>
<reference evidence="3 4" key="1">
    <citation type="journal article" date="2018" name="Nat. Ecol. Evol.">
        <title>Pezizomycetes genomes reveal the molecular basis of ectomycorrhizal truffle lifestyle.</title>
        <authorList>
            <person name="Murat C."/>
            <person name="Payen T."/>
            <person name="Noel B."/>
            <person name="Kuo A."/>
            <person name="Morin E."/>
            <person name="Chen J."/>
            <person name="Kohler A."/>
            <person name="Krizsan K."/>
            <person name="Balestrini R."/>
            <person name="Da Silva C."/>
            <person name="Montanini B."/>
            <person name="Hainaut M."/>
            <person name="Levati E."/>
            <person name="Barry K.W."/>
            <person name="Belfiori B."/>
            <person name="Cichocki N."/>
            <person name="Clum A."/>
            <person name="Dockter R.B."/>
            <person name="Fauchery L."/>
            <person name="Guy J."/>
            <person name="Iotti M."/>
            <person name="Le Tacon F."/>
            <person name="Lindquist E.A."/>
            <person name="Lipzen A."/>
            <person name="Malagnac F."/>
            <person name="Mello A."/>
            <person name="Molinier V."/>
            <person name="Miyauchi S."/>
            <person name="Poulain J."/>
            <person name="Riccioni C."/>
            <person name="Rubini A."/>
            <person name="Sitrit Y."/>
            <person name="Splivallo R."/>
            <person name="Traeger S."/>
            <person name="Wang M."/>
            <person name="Zifcakova L."/>
            <person name="Wipf D."/>
            <person name="Zambonelli A."/>
            <person name="Paolocci F."/>
            <person name="Nowrousian M."/>
            <person name="Ottonello S."/>
            <person name="Baldrian P."/>
            <person name="Spatafora J.W."/>
            <person name="Henrissat B."/>
            <person name="Nagy L.G."/>
            <person name="Aury J.M."/>
            <person name="Wincker P."/>
            <person name="Grigoriev I.V."/>
            <person name="Bonfante P."/>
            <person name="Martin F.M."/>
        </authorList>
    </citation>
    <scope>NUCLEOTIDE SEQUENCE [LARGE SCALE GENOMIC DNA]</scope>
    <source>
        <strain evidence="3 4">RN42</strain>
    </source>
</reference>
<gene>
    <name evidence="3" type="ORF">BJ508DRAFT_155624</name>
</gene>
<dbReference type="PROSITE" id="PS50097">
    <property type="entry name" value="BTB"/>
    <property type="match status" value="1"/>
</dbReference>
<dbReference type="InterPro" id="IPR000210">
    <property type="entry name" value="BTB/POZ_dom"/>
</dbReference>
<dbReference type="OrthoDB" id="6359816at2759"/>
<organism evidence="3 4">
    <name type="scientific">Ascobolus immersus RN42</name>
    <dbReference type="NCBI Taxonomy" id="1160509"/>
    <lineage>
        <taxon>Eukaryota</taxon>
        <taxon>Fungi</taxon>
        <taxon>Dikarya</taxon>
        <taxon>Ascomycota</taxon>
        <taxon>Pezizomycotina</taxon>
        <taxon>Pezizomycetes</taxon>
        <taxon>Pezizales</taxon>
        <taxon>Ascobolaceae</taxon>
        <taxon>Ascobolus</taxon>
    </lineage>
</organism>
<dbReference type="AlphaFoldDB" id="A0A3N4HZ90"/>
<sequence>MATAMICPDCKEDNQNQVRCCWCSQHFICSSTVSYCSRRCNTCAQRDKEKKLDIDLTAQDGIHYSSIFLSKTIEVVLSPPNAKAPVRYHLHIDKLRQSADYFALLFAFNGKETTDNKITLSENVDDPEAFKFFVQYVYCSDYLIPEAYEPYSALLHAMVYVLAERLQALKLRALATKKLGDYLGKGTPTDSIVIKMVRAVYEGTCLYTTSPIKQGDEKDVNEEKDKSVRDETSAADGRESDNEVVAVTDASETLDFDEDPDSDSEIKPVNPLRTLVTRYAASKLDRLRNQPKFRVLLKEFPEFAEDIMSEVKNGQFTA</sequence>
<feature type="region of interest" description="Disordered" evidence="1">
    <location>
        <begin position="215"/>
        <end position="243"/>
    </location>
</feature>
<name>A0A3N4HZ90_ASCIM</name>
<dbReference type="EMBL" id="ML119711">
    <property type="protein sequence ID" value="RPA78426.1"/>
    <property type="molecule type" value="Genomic_DNA"/>
</dbReference>
<evidence type="ECO:0000259" key="2">
    <source>
        <dbReference type="PROSITE" id="PS50097"/>
    </source>
</evidence>
<evidence type="ECO:0000313" key="3">
    <source>
        <dbReference type="EMBL" id="RPA78426.1"/>
    </source>
</evidence>
<evidence type="ECO:0000256" key="1">
    <source>
        <dbReference type="SAM" id="MobiDB-lite"/>
    </source>
</evidence>
<dbReference type="STRING" id="1160509.A0A3N4HZ90"/>
<dbReference type="PANTHER" id="PTHR47843">
    <property type="entry name" value="BTB DOMAIN-CONTAINING PROTEIN-RELATED"/>
    <property type="match status" value="1"/>
</dbReference>